<dbReference type="SUPFAM" id="SSF50630">
    <property type="entry name" value="Acid proteases"/>
    <property type="match status" value="1"/>
</dbReference>
<dbReference type="InterPro" id="IPR021109">
    <property type="entry name" value="Peptidase_aspartic_dom_sf"/>
</dbReference>
<dbReference type="Gramene" id="Solyc10g085760.1.1">
    <property type="protein sequence ID" value="Solyc10g085760.1.1"/>
    <property type="gene ID" value="Solyc10g085760.1"/>
</dbReference>
<sequence length="266" mass="29042">MQIDGILGFDRRSLSIVSQLSSRGISGKVFSHCLKGERENGGGILVLGEIQNPSMVYTPLVPSTEHYNVDLQSIAVNGKLLQIDPVVFATSEDGGTFFDSGTTLIHLVAEAYDSVINAINIDIPSSVESTMSGGTPCYLVSSRSPNNVTKIFPRVALNFAGGVSMELRPTDYLSFIGDFKNTSQWCIFLISKAPSMTILGDIALRDKSIVYDLAHQRIGWADQDCSLPMNVSISSGVDQVVNFRVLFHILSMLCIFLFWGSYLVLM</sequence>
<dbReference type="GO" id="GO:0016020">
    <property type="term" value="C:membrane"/>
    <property type="evidence" value="ECO:0007669"/>
    <property type="project" value="UniProtKB-SubCell"/>
</dbReference>
<reference evidence="11" key="2">
    <citation type="submission" date="2015-06" db="UniProtKB">
        <authorList>
            <consortium name="EnsemblPlants"/>
        </authorList>
    </citation>
    <scope>IDENTIFICATION</scope>
    <source>
        <strain evidence="11">cv. Heinz 1706</strain>
    </source>
</reference>
<dbReference type="AlphaFoldDB" id="K4D410"/>
<dbReference type="InParanoid" id="K4D410"/>
<dbReference type="InterPro" id="IPR032799">
    <property type="entry name" value="TAXi_C"/>
</dbReference>
<evidence type="ECO:0000313" key="12">
    <source>
        <dbReference type="Proteomes" id="UP000004994"/>
    </source>
</evidence>
<dbReference type="eggNOG" id="KOG1339">
    <property type="taxonomic scope" value="Eukaryota"/>
</dbReference>
<reference evidence="11" key="1">
    <citation type="journal article" date="2012" name="Nature">
        <title>The tomato genome sequence provides insights into fleshy fruit evolution.</title>
        <authorList>
            <consortium name="Tomato Genome Consortium"/>
        </authorList>
    </citation>
    <scope>NUCLEOTIDE SEQUENCE [LARGE SCALE GENOMIC DNA]</scope>
    <source>
        <strain evidence="11">cv. Heinz 1706</strain>
    </source>
</reference>
<evidence type="ECO:0000259" key="10">
    <source>
        <dbReference type="PROSITE" id="PS51767"/>
    </source>
</evidence>
<feature type="domain" description="Peptidase A1" evidence="10">
    <location>
        <begin position="1"/>
        <end position="221"/>
    </location>
</feature>
<accession>K4D410</accession>
<keyword evidence="8 9" id="KW-0472">Membrane</keyword>
<feature type="transmembrane region" description="Helical" evidence="9">
    <location>
        <begin position="245"/>
        <end position="265"/>
    </location>
</feature>
<name>K4D410_SOLLC</name>
<dbReference type="InterPro" id="IPR033121">
    <property type="entry name" value="PEPTIDASE_A1"/>
</dbReference>
<keyword evidence="12" id="KW-1185">Reference proteome</keyword>
<evidence type="ECO:0000256" key="3">
    <source>
        <dbReference type="ARBA" id="ARBA00022670"/>
    </source>
</evidence>
<dbReference type="GO" id="GO:0004190">
    <property type="term" value="F:aspartic-type endopeptidase activity"/>
    <property type="evidence" value="ECO:0007669"/>
    <property type="project" value="InterPro"/>
</dbReference>
<evidence type="ECO:0000256" key="6">
    <source>
        <dbReference type="ARBA" id="ARBA00022801"/>
    </source>
</evidence>
<dbReference type="Proteomes" id="UP000004994">
    <property type="component" value="Chromosome 10"/>
</dbReference>
<dbReference type="Pfam" id="PF14541">
    <property type="entry name" value="TAXi_C"/>
    <property type="match status" value="1"/>
</dbReference>
<evidence type="ECO:0000313" key="11">
    <source>
        <dbReference type="EnsemblPlants" id="Solyc10g085760.1.1"/>
    </source>
</evidence>
<keyword evidence="6" id="KW-0378">Hydrolase</keyword>
<keyword evidence="7 9" id="KW-1133">Transmembrane helix</keyword>
<evidence type="ECO:0000256" key="4">
    <source>
        <dbReference type="ARBA" id="ARBA00022692"/>
    </source>
</evidence>
<dbReference type="PANTHER" id="PTHR13683">
    <property type="entry name" value="ASPARTYL PROTEASES"/>
    <property type="match status" value="1"/>
</dbReference>
<dbReference type="PROSITE" id="PS51767">
    <property type="entry name" value="PEPTIDASE_A1"/>
    <property type="match status" value="1"/>
</dbReference>
<dbReference type="PANTHER" id="PTHR13683:SF375">
    <property type="entry name" value="PEPTIDASE A1 DOMAIN-CONTAINING PROTEIN"/>
    <property type="match status" value="1"/>
</dbReference>
<dbReference type="Pfam" id="PF14543">
    <property type="entry name" value="TAXi_N"/>
    <property type="match status" value="1"/>
</dbReference>
<keyword evidence="4 9" id="KW-0812">Transmembrane</keyword>
<dbReference type="HOGENOM" id="CLU_005738_7_2_1"/>
<evidence type="ECO:0000256" key="7">
    <source>
        <dbReference type="ARBA" id="ARBA00022989"/>
    </source>
</evidence>
<dbReference type="FunFam" id="2.40.70.10:FF:000018">
    <property type="entry name" value="Aspartic proteinase-like protein 2"/>
    <property type="match status" value="1"/>
</dbReference>
<dbReference type="InterPro" id="IPR001461">
    <property type="entry name" value="Aspartic_peptidase_A1"/>
</dbReference>
<evidence type="ECO:0000256" key="9">
    <source>
        <dbReference type="SAM" id="Phobius"/>
    </source>
</evidence>
<dbReference type="OMA" id="NPSMVYT"/>
<keyword evidence="3" id="KW-0645">Protease</keyword>
<evidence type="ECO:0000256" key="8">
    <source>
        <dbReference type="ARBA" id="ARBA00023136"/>
    </source>
</evidence>
<evidence type="ECO:0000256" key="5">
    <source>
        <dbReference type="ARBA" id="ARBA00022729"/>
    </source>
</evidence>
<evidence type="ECO:0000256" key="1">
    <source>
        <dbReference type="ARBA" id="ARBA00004370"/>
    </source>
</evidence>
<evidence type="ECO:0000256" key="2">
    <source>
        <dbReference type="ARBA" id="ARBA00007447"/>
    </source>
</evidence>
<dbReference type="PaxDb" id="4081-Solyc10g085760.1.1"/>
<dbReference type="EnsemblPlants" id="Solyc10g085760.1.1">
    <property type="protein sequence ID" value="Solyc10g085760.1.1"/>
    <property type="gene ID" value="Solyc10g085760.1"/>
</dbReference>
<comment type="similarity">
    <text evidence="2">Belongs to the peptidase A1 family.</text>
</comment>
<dbReference type="InterPro" id="IPR032861">
    <property type="entry name" value="TAXi_N"/>
</dbReference>
<organism evidence="11">
    <name type="scientific">Solanum lycopersicum</name>
    <name type="common">Tomato</name>
    <name type="synonym">Lycopersicon esculentum</name>
    <dbReference type="NCBI Taxonomy" id="4081"/>
    <lineage>
        <taxon>Eukaryota</taxon>
        <taxon>Viridiplantae</taxon>
        <taxon>Streptophyta</taxon>
        <taxon>Embryophyta</taxon>
        <taxon>Tracheophyta</taxon>
        <taxon>Spermatophyta</taxon>
        <taxon>Magnoliopsida</taxon>
        <taxon>eudicotyledons</taxon>
        <taxon>Gunneridae</taxon>
        <taxon>Pentapetalae</taxon>
        <taxon>asterids</taxon>
        <taxon>lamiids</taxon>
        <taxon>Solanales</taxon>
        <taxon>Solanaceae</taxon>
        <taxon>Solanoideae</taxon>
        <taxon>Solaneae</taxon>
        <taxon>Solanum</taxon>
        <taxon>Solanum subgen. Lycopersicon</taxon>
    </lineage>
</organism>
<keyword evidence="5" id="KW-0732">Signal</keyword>
<dbReference type="Gene3D" id="2.40.70.10">
    <property type="entry name" value="Acid Proteases"/>
    <property type="match status" value="2"/>
</dbReference>
<dbReference type="GO" id="GO:0006508">
    <property type="term" value="P:proteolysis"/>
    <property type="evidence" value="ECO:0007669"/>
    <property type="project" value="UniProtKB-KW"/>
</dbReference>
<comment type="subcellular location">
    <subcellularLocation>
        <location evidence="1">Membrane</location>
    </subcellularLocation>
</comment>
<dbReference type="PhylomeDB" id="K4D410"/>
<proteinExistence type="inferred from homology"/>
<protein>
    <recommendedName>
        <fullName evidence="10">Peptidase A1 domain-containing protein</fullName>
    </recommendedName>
</protein>